<keyword evidence="1 2" id="KW-0812">Transmembrane</keyword>
<dbReference type="AlphaFoldDB" id="A0A072UC50"/>
<evidence type="ECO:0000313" key="3">
    <source>
        <dbReference type="EnsemblPlants" id="KEH26618"/>
    </source>
</evidence>
<protein>
    <submittedName>
        <fullName evidence="2">Transmembrane protein, putative</fullName>
    </submittedName>
</protein>
<name>A0A072UC50_MEDTR</name>
<evidence type="ECO:0000256" key="1">
    <source>
        <dbReference type="SAM" id="Phobius"/>
    </source>
</evidence>
<dbReference type="Proteomes" id="UP000002051">
    <property type="component" value="Chromosome 6"/>
</dbReference>
<accession>A0A072UC50</accession>
<reference evidence="3" key="3">
    <citation type="submission" date="2015-04" db="UniProtKB">
        <authorList>
            <consortium name="EnsemblPlants"/>
        </authorList>
    </citation>
    <scope>IDENTIFICATION</scope>
    <source>
        <strain evidence="3">cv. Jemalong A17</strain>
    </source>
</reference>
<keyword evidence="4" id="KW-1185">Reference proteome</keyword>
<proteinExistence type="predicted"/>
<dbReference type="EMBL" id="CM001222">
    <property type="protein sequence ID" value="KEH26618.1"/>
    <property type="molecule type" value="Genomic_DNA"/>
</dbReference>
<sequence>MTLTSSMLQIRRHEYSGDLNIVILIIFVGIAFPFSVDVLRKVGPQHTNQRSASVSDFLT</sequence>
<keyword evidence="1" id="KW-1133">Transmembrane helix</keyword>
<keyword evidence="1" id="KW-0472">Membrane</keyword>
<gene>
    <name evidence="2" type="ordered locus">MTR_6g466140</name>
</gene>
<reference evidence="2 3" key="2">
    <citation type="journal article" date="2014" name="BMC Genomics">
        <title>An improved genome release (version Mt4.0) for the model legume Medicago truncatula.</title>
        <authorList>
            <person name="Tang H."/>
            <person name="Krishnakumar V."/>
            <person name="Bidwell S."/>
            <person name="Rosen B."/>
            <person name="Chan A."/>
            <person name="Zhou S."/>
            <person name="Gentzbittel L."/>
            <person name="Childs K.L."/>
            <person name="Yandell M."/>
            <person name="Gundlach H."/>
            <person name="Mayer K.F."/>
            <person name="Schwartz D.C."/>
            <person name="Town C.D."/>
        </authorList>
    </citation>
    <scope>GENOME REANNOTATION</scope>
    <source>
        <strain evidence="2">A17</strain>
        <strain evidence="3">cv. Jemalong A17</strain>
    </source>
</reference>
<feature type="transmembrane region" description="Helical" evidence="1">
    <location>
        <begin position="20"/>
        <end position="39"/>
    </location>
</feature>
<reference evidence="2 3" key="1">
    <citation type="journal article" date="2011" name="Nature">
        <title>The Medicago genome provides insight into the evolution of rhizobial symbioses.</title>
        <authorList>
            <person name="Young N.D."/>
            <person name="Debelle F."/>
            <person name="Oldroyd G.E."/>
            <person name="Geurts R."/>
            <person name="Cannon S.B."/>
            <person name="Udvardi M.K."/>
            <person name="Benedito V.A."/>
            <person name="Mayer K.F."/>
            <person name="Gouzy J."/>
            <person name="Schoof H."/>
            <person name="Van de Peer Y."/>
            <person name="Proost S."/>
            <person name="Cook D.R."/>
            <person name="Meyers B.C."/>
            <person name="Spannagl M."/>
            <person name="Cheung F."/>
            <person name="De Mita S."/>
            <person name="Krishnakumar V."/>
            <person name="Gundlach H."/>
            <person name="Zhou S."/>
            <person name="Mudge J."/>
            <person name="Bharti A.K."/>
            <person name="Murray J.D."/>
            <person name="Naoumkina M.A."/>
            <person name="Rosen B."/>
            <person name="Silverstein K.A."/>
            <person name="Tang H."/>
            <person name="Rombauts S."/>
            <person name="Zhao P.X."/>
            <person name="Zhou P."/>
            <person name="Barbe V."/>
            <person name="Bardou P."/>
            <person name="Bechner M."/>
            <person name="Bellec A."/>
            <person name="Berger A."/>
            <person name="Berges H."/>
            <person name="Bidwell S."/>
            <person name="Bisseling T."/>
            <person name="Choisne N."/>
            <person name="Couloux A."/>
            <person name="Denny R."/>
            <person name="Deshpande S."/>
            <person name="Dai X."/>
            <person name="Doyle J.J."/>
            <person name="Dudez A.M."/>
            <person name="Farmer A.D."/>
            <person name="Fouteau S."/>
            <person name="Franken C."/>
            <person name="Gibelin C."/>
            <person name="Gish J."/>
            <person name="Goldstein S."/>
            <person name="Gonzalez A.J."/>
            <person name="Green P.J."/>
            <person name="Hallab A."/>
            <person name="Hartog M."/>
            <person name="Hua A."/>
            <person name="Humphray S.J."/>
            <person name="Jeong D.H."/>
            <person name="Jing Y."/>
            <person name="Jocker A."/>
            <person name="Kenton S.M."/>
            <person name="Kim D.J."/>
            <person name="Klee K."/>
            <person name="Lai H."/>
            <person name="Lang C."/>
            <person name="Lin S."/>
            <person name="Macmil S.L."/>
            <person name="Magdelenat G."/>
            <person name="Matthews L."/>
            <person name="McCorrison J."/>
            <person name="Monaghan E.L."/>
            <person name="Mun J.H."/>
            <person name="Najar F.Z."/>
            <person name="Nicholson C."/>
            <person name="Noirot C."/>
            <person name="O'Bleness M."/>
            <person name="Paule C.R."/>
            <person name="Poulain J."/>
            <person name="Prion F."/>
            <person name="Qin B."/>
            <person name="Qu C."/>
            <person name="Retzel E.F."/>
            <person name="Riddle C."/>
            <person name="Sallet E."/>
            <person name="Samain S."/>
            <person name="Samson N."/>
            <person name="Sanders I."/>
            <person name="Saurat O."/>
            <person name="Scarpelli C."/>
            <person name="Schiex T."/>
            <person name="Segurens B."/>
            <person name="Severin A.J."/>
            <person name="Sherrier D.J."/>
            <person name="Shi R."/>
            <person name="Sims S."/>
            <person name="Singer S.R."/>
            <person name="Sinharoy S."/>
            <person name="Sterck L."/>
            <person name="Viollet A."/>
            <person name="Wang B.B."/>
            <person name="Wang K."/>
            <person name="Wang M."/>
            <person name="Wang X."/>
            <person name="Warfsmann J."/>
            <person name="Weissenbach J."/>
            <person name="White D.D."/>
            <person name="White J.D."/>
            <person name="Wiley G.B."/>
            <person name="Wincker P."/>
            <person name="Xing Y."/>
            <person name="Yang L."/>
            <person name="Yao Z."/>
            <person name="Ying F."/>
            <person name="Zhai J."/>
            <person name="Zhou L."/>
            <person name="Zuber A."/>
            <person name="Denarie J."/>
            <person name="Dixon R.A."/>
            <person name="May G.D."/>
            <person name="Schwartz D.C."/>
            <person name="Rogers J."/>
            <person name="Quetier F."/>
            <person name="Town C.D."/>
            <person name="Roe B.A."/>
        </authorList>
    </citation>
    <scope>NUCLEOTIDE SEQUENCE [LARGE SCALE GENOMIC DNA]</scope>
    <source>
        <strain evidence="2">A17</strain>
        <strain evidence="3">cv. Jemalong A17</strain>
    </source>
</reference>
<evidence type="ECO:0000313" key="4">
    <source>
        <dbReference type="Proteomes" id="UP000002051"/>
    </source>
</evidence>
<dbReference type="HOGENOM" id="CLU_2964378_0_0_1"/>
<dbReference type="EnsemblPlants" id="KEH26618">
    <property type="protein sequence ID" value="KEH26618"/>
    <property type="gene ID" value="MTR_6g466140"/>
</dbReference>
<organism evidence="2 4">
    <name type="scientific">Medicago truncatula</name>
    <name type="common">Barrel medic</name>
    <name type="synonym">Medicago tribuloides</name>
    <dbReference type="NCBI Taxonomy" id="3880"/>
    <lineage>
        <taxon>Eukaryota</taxon>
        <taxon>Viridiplantae</taxon>
        <taxon>Streptophyta</taxon>
        <taxon>Embryophyta</taxon>
        <taxon>Tracheophyta</taxon>
        <taxon>Spermatophyta</taxon>
        <taxon>Magnoliopsida</taxon>
        <taxon>eudicotyledons</taxon>
        <taxon>Gunneridae</taxon>
        <taxon>Pentapetalae</taxon>
        <taxon>rosids</taxon>
        <taxon>fabids</taxon>
        <taxon>Fabales</taxon>
        <taxon>Fabaceae</taxon>
        <taxon>Papilionoideae</taxon>
        <taxon>50 kb inversion clade</taxon>
        <taxon>NPAAA clade</taxon>
        <taxon>Hologalegina</taxon>
        <taxon>IRL clade</taxon>
        <taxon>Trifolieae</taxon>
        <taxon>Medicago</taxon>
    </lineage>
</organism>
<evidence type="ECO:0000313" key="2">
    <source>
        <dbReference type="EMBL" id="KEH26618.1"/>
    </source>
</evidence>